<dbReference type="SUPFAM" id="SSF143100">
    <property type="entry name" value="TTHA1013/TTHA0281-like"/>
    <property type="match status" value="1"/>
</dbReference>
<dbReference type="EMBL" id="MGJA01000003">
    <property type="protein sequence ID" value="OGM98091.1"/>
    <property type="molecule type" value="Genomic_DNA"/>
</dbReference>
<dbReference type="Proteomes" id="UP000178520">
    <property type="component" value="Unassembled WGS sequence"/>
</dbReference>
<evidence type="ECO:0008006" key="3">
    <source>
        <dbReference type="Google" id="ProtNLM"/>
    </source>
</evidence>
<sequence>MAKNRKQIIYIKGKHGTFKCMFTWYKEDGGYYFVDVPGLPATHTFGKNLTEAKYMAKDIIDLMCEELIESNNIIIDDKNMAIGRIPRSRVISVG</sequence>
<gene>
    <name evidence="1" type="ORF">A2735_00050</name>
</gene>
<protein>
    <recommendedName>
        <fullName evidence="3">HicB-like antitoxin of toxin-antitoxin system domain-containing protein</fullName>
    </recommendedName>
</protein>
<reference evidence="1 2" key="1">
    <citation type="journal article" date="2016" name="Nat. Commun.">
        <title>Thousands of microbial genomes shed light on interconnected biogeochemical processes in an aquifer system.</title>
        <authorList>
            <person name="Anantharaman K."/>
            <person name="Brown C.T."/>
            <person name="Hug L.A."/>
            <person name="Sharon I."/>
            <person name="Castelle C.J."/>
            <person name="Probst A.J."/>
            <person name="Thomas B.C."/>
            <person name="Singh A."/>
            <person name="Wilkins M.J."/>
            <person name="Karaoz U."/>
            <person name="Brodie E.L."/>
            <person name="Williams K.H."/>
            <person name="Hubbard S.S."/>
            <person name="Banfield J.F."/>
        </authorList>
    </citation>
    <scope>NUCLEOTIDE SEQUENCE [LARGE SCALE GENOMIC DNA]</scope>
</reference>
<dbReference type="InterPro" id="IPR035069">
    <property type="entry name" value="TTHA1013/TTHA0281-like"/>
</dbReference>
<comment type="caution">
    <text evidence="1">The sequence shown here is derived from an EMBL/GenBank/DDBJ whole genome shotgun (WGS) entry which is preliminary data.</text>
</comment>
<accession>A0A1F8EB05</accession>
<evidence type="ECO:0000313" key="1">
    <source>
        <dbReference type="EMBL" id="OGM98091.1"/>
    </source>
</evidence>
<evidence type="ECO:0000313" key="2">
    <source>
        <dbReference type="Proteomes" id="UP000178520"/>
    </source>
</evidence>
<proteinExistence type="predicted"/>
<dbReference type="AlphaFoldDB" id="A0A1F8EB05"/>
<name>A0A1F8EB05_9BACT</name>
<dbReference type="STRING" id="1802660.A2735_00050"/>
<dbReference type="Gene3D" id="3.30.160.250">
    <property type="match status" value="1"/>
</dbReference>
<organism evidence="1 2">
    <name type="scientific">Candidatus Yanofskybacteria bacterium RIFCSPHIGHO2_01_FULL_41_21</name>
    <dbReference type="NCBI Taxonomy" id="1802660"/>
    <lineage>
        <taxon>Bacteria</taxon>
        <taxon>Candidatus Yanofskyibacteriota</taxon>
    </lineage>
</organism>